<evidence type="ECO:0000313" key="2">
    <source>
        <dbReference type="EMBL" id="SDL58054.1"/>
    </source>
</evidence>
<gene>
    <name evidence="2" type="ORF">SAMN05660337_3322</name>
</gene>
<dbReference type="RefSeq" id="WP_170830398.1">
    <property type="nucleotide sequence ID" value="NZ_FNGA01000006.1"/>
</dbReference>
<dbReference type="STRING" id="246191.SAMN05660337_3322"/>
<proteinExistence type="predicted"/>
<reference evidence="3" key="1">
    <citation type="submission" date="2016-10" db="EMBL/GenBank/DDBJ databases">
        <authorList>
            <person name="Varghese N."/>
            <person name="Submissions S."/>
        </authorList>
    </citation>
    <scope>NUCLEOTIDE SEQUENCE [LARGE SCALE GENOMIC DNA]</scope>
    <source>
        <strain evidence="3">DSM 16995</strain>
    </source>
</reference>
<keyword evidence="1" id="KW-1133">Transmembrane helix</keyword>
<keyword evidence="1" id="KW-0472">Membrane</keyword>
<dbReference type="Proteomes" id="UP000199053">
    <property type="component" value="Unassembled WGS sequence"/>
</dbReference>
<keyword evidence="3" id="KW-1185">Reference proteome</keyword>
<keyword evidence="1" id="KW-0812">Transmembrane</keyword>
<evidence type="ECO:0000313" key="3">
    <source>
        <dbReference type="Proteomes" id="UP000199053"/>
    </source>
</evidence>
<dbReference type="EMBL" id="FNGA01000006">
    <property type="protein sequence ID" value="SDL58054.1"/>
    <property type="molecule type" value="Genomic_DNA"/>
</dbReference>
<dbReference type="AlphaFoldDB" id="A0A1G9L845"/>
<protein>
    <submittedName>
        <fullName evidence="2">Uncharacterized protein</fullName>
    </submittedName>
</protein>
<name>A0A1G9L845_9BACT</name>
<evidence type="ECO:0000256" key="1">
    <source>
        <dbReference type="SAM" id="Phobius"/>
    </source>
</evidence>
<feature type="transmembrane region" description="Helical" evidence="1">
    <location>
        <begin position="28"/>
        <end position="49"/>
    </location>
</feature>
<accession>A0A1G9L845</accession>
<sequence length="50" mass="5966">MKSNEKKEQLFVYENGSTYFSKQTERRFLFVFTLVMLVWGMVEGLNRLIG</sequence>
<organism evidence="2 3">
    <name type="scientific">Maridesulfovibrio ferrireducens</name>
    <dbReference type="NCBI Taxonomy" id="246191"/>
    <lineage>
        <taxon>Bacteria</taxon>
        <taxon>Pseudomonadati</taxon>
        <taxon>Thermodesulfobacteriota</taxon>
        <taxon>Desulfovibrionia</taxon>
        <taxon>Desulfovibrionales</taxon>
        <taxon>Desulfovibrionaceae</taxon>
        <taxon>Maridesulfovibrio</taxon>
    </lineage>
</organism>